<feature type="transmembrane region" description="Helical" evidence="1">
    <location>
        <begin position="282"/>
        <end position="302"/>
    </location>
</feature>
<evidence type="ECO:0008006" key="4">
    <source>
        <dbReference type="Google" id="ProtNLM"/>
    </source>
</evidence>
<feature type="transmembrane region" description="Helical" evidence="1">
    <location>
        <begin position="251"/>
        <end position="270"/>
    </location>
</feature>
<protein>
    <recommendedName>
        <fullName evidence="4">DUF4079 domain-containing protein</fullName>
    </recommendedName>
</protein>
<keyword evidence="1" id="KW-0812">Transmembrane</keyword>
<dbReference type="PANTHER" id="PTHR34679:SF2">
    <property type="entry name" value="OS02G0122500 PROTEIN"/>
    <property type="match status" value="1"/>
</dbReference>
<dbReference type="PANTHER" id="PTHR34679">
    <property type="match status" value="1"/>
</dbReference>
<accession>A0A7S4JB51</accession>
<feature type="transmembrane region" description="Helical" evidence="1">
    <location>
        <begin position="144"/>
        <end position="165"/>
    </location>
</feature>
<feature type="transmembrane region" description="Helical" evidence="1">
    <location>
        <begin position="314"/>
        <end position="335"/>
    </location>
</feature>
<evidence type="ECO:0000256" key="1">
    <source>
        <dbReference type="SAM" id="Phobius"/>
    </source>
</evidence>
<keyword evidence="1" id="KW-0472">Membrane</keyword>
<keyword evidence="1" id="KW-1133">Transmembrane helix</keyword>
<evidence type="ECO:0000313" key="3">
    <source>
        <dbReference type="EMBL" id="CAE2258120.1"/>
    </source>
</evidence>
<organism evidence="3">
    <name type="scientific">Odontella aurita</name>
    <dbReference type="NCBI Taxonomy" id="265563"/>
    <lineage>
        <taxon>Eukaryota</taxon>
        <taxon>Sar</taxon>
        <taxon>Stramenopiles</taxon>
        <taxon>Ochrophyta</taxon>
        <taxon>Bacillariophyta</taxon>
        <taxon>Mediophyceae</taxon>
        <taxon>Biddulphiophycidae</taxon>
        <taxon>Eupodiscales</taxon>
        <taxon>Odontellaceae</taxon>
        <taxon>Odontella</taxon>
    </lineage>
</organism>
<name>A0A7S4JB51_9STRA</name>
<feature type="signal peptide" evidence="2">
    <location>
        <begin position="1"/>
        <end position="21"/>
    </location>
</feature>
<proteinExistence type="predicted"/>
<keyword evidence="2" id="KW-0732">Signal</keyword>
<dbReference type="InterPro" id="IPR025067">
    <property type="entry name" value="DUF4079"/>
</dbReference>
<reference evidence="3" key="1">
    <citation type="submission" date="2021-01" db="EMBL/GenBank/DDBJ databases">
        <authorList>
            <person name="Corre E."/>
            <person name="Pelletier E."/>
            <person name="Niang G."/>
            <person name="Scheremetjew M."/>
            <person name="Finn R."/>
            <person name="Kale V."/>
            <person name="Holt S."/>
            <person name="Cochrane G."/>
            <person name="Meng A."/>
            <person name="Brown T."/>
            <person name="Cohen L."/>
        </authorList>
    </citation>
    <scope>NUCLEOTIDE SEQUENCE</scope>
    <source>
        <strain evidence="3">Isolate 1302-5</strain>
    </source>
</reference>
<gene>
    <name evidence="3" type="ORF">OAUR00152_LOCUS25241</name>
</gene>
<sequence length="345" mass="36782">MMISRSAVACLILAAAGAASAFTAPSAFARSSSSSSRTFLSASSSSTESFDPLGLAAEFDFDYDFDFDFDFDYDFASSEQQQQQQQHHQHQQQQQQQQQQEQLSQVAVAKALAAASVAWGASSSVASAAAGPDWGIFEGRTGSLLHPVTMGCMFLLSLSTGFLGLQWRRQRELGDEIGALRKTLPDFGEFRSAGAALEAAKAAEGGEEEVDASAVAAYQKALPVEKQIAELADERKELSSKGLRDKHYNQGALLAFLGTAFAIEGPLNTYARAGKLFPGPHLYAGAGCVVLWSLAAACVPFMSKGNDTARSIHIAANAVGTGLFGWQVLTGWPILLKVVELTKWP</sequence>
<evidence type="ECO:0000256" key="2">
    <source>
        <dbReference type="SAM" id="SignalP"/>
    </source>
</evidence>
<feature type="chain" id="PRO_5031342786" description="DUF4079 domain-containing protein" evidence="2">
    <location>
        <begin position="22"/>
        <end position="345"/>
    </location>
</feature>
<dbReference type="AlphaFoldDB" id="A0A7S4JB51"/>
<dbReference type="EMBL" id="HBKQ01036632">
    <property type="protein sequence ID" value="CAE2258120.1"/>
    <property type="molecule type" value="Transcribed_RNA"/>
</dbReference>
<dbReference type="Pfam" id="PF13301">
    <property type="entry name" value="DUF4079"/>
    <property type="match status" value="1"/>
</dbReference>